<dbReference type="Proteomes" id="UP000189627">
    <property type="component" value="Chromosome 2"/>
</dbReference>
<organism evidence="6 7">
    <name type="scientific">Cupriavidus necator</name>
    <name type="common">Alcaligenes eutrophus</name>
    <name type="synonym">Ralstonia eutropha</name>
    <dbReference type="NCBI Taxonomy" id="106590"/>
    <lineage>
        <taxon>Bacteria</taxon>
        <taxon>Pseudomonadati</taxon>
        <taxon>Pseudomonadota</taxon>
        <taxon>Betaproteobacteria</taxon>
        <taxon>Burkholderiales</taxon>
        <taxon>Burkholderiaceae</taxon>
        <taxon>Cupriavidus</taxon>
    </lineage>
</organism>
<dbReference type="GO" id="GO:0016853">
    <property type="term" value="F:isomerase activity"/>
    <property type="evidence" value="ECO:0007669"/>
    <property type="project" value="UniProtKB-ARBA"/>
</dbReference>
<sequence length="285" mass="31171">MTVFETAGTLYLLDALIAKAGTVTPGQTGVLEVIEQWDTWRPILTTLAANAAGVQPLERDRLEWLPAIPNPRKIVCVGVNYRDHLAEMGSGAVRPERPFAFIKPQNTLLGHRQTLWLPPVTRKVDWEAELAIIIGRKAFQVAAKDALKVVAGYCPFNDISARDWIADLVPGLGQDWILHKSFDGFGPLGPLVTPAEFVRDPQNLAIRLSVNGEVKQDSSTANMVFDIASIIEYFSSVMTLMPGDIIATGTPAGVGHGRGEYLKDGDKVSLSIECLGELDTEVRRR</sequence>
<evidence type="ECO:0000259" key="5">
    <source>
        <dbReference type="Pfam" id="PF01557"/>
    </source>
</evidence>
<evidence type="ECO:0000256" key="2">
    <source>
        <dbReference type="ARBA" id="ARBA00010211"/>
    </source>
</evidence>
<dbReference type="AlphaFoldDB" id="A0A1U9V0M4"/>
<proteinExistence type="inferred from homology"/>
<accession>A0A1U9V0M4</accession>
<dbReference type="GO" id="GO:0016787">
    <property type="term" value="F:hydrolase activity"/>
    <property type="evidence" value="ECO:0007669"/>
    <property type="project" value="UniProtKB-KW"/>
</dbReference>
<evidence type="ECO:0000256" key="1">
    <source>
        <dbReference type="ARBA" id="ARBA00001946"/>
    </source>
</evidence>
<dbReference type="GO" id="GO:0019752">
    <property type="term" value="P:carboxylic acid metabolic process"/>
    <property type="evidence" value="ECO:0007669"/>
    <property type="project" value="UniProtKB-ARBA"/>
</dbReference>
<evidence type="ECO:0000313" key="6">
    <source>
        <dbReference type="EMBL" id="AQV98197.1"/>
    </source>
</evidence>
<dbReference type="SUPFAM" id="SSF56529">
    <property type="entry name" value="FAH"/>
    <property type="match status" value="1"/>
</dbReference>
<reference evidence="7" key="1">
    <citation type="submission" date="2017-02" db="EMBL/GenBank/DDBJ databases">
        <title>Complete genome sequence of Cupriavidus necator strain NH9, a 3-chlorobenzoate degrader.</title>
        <authorList>
            <person name="Moriuchi R."/>
            <person name="Dohra H."/>
            <person name="Ogawa N."/>
        </authorList>
    </citation>
    <scope>NUCLEOTIDE SEQUENCE [LARGE SCALE GENOMIC DNA]</scope>
    <source>
        <strain evidence="7">NH9</strain>
    </source>
</reference>
<evidence type="ECO:0000313" key="7">
    <source>
        <dbReference type="Proteomes" id="UP000189627"/>
    </source>
</evidence>
<dbReference type="FunFam" id="3.90.850.10:FF:000002">
    <property type="entry name" value="2-hydroxyhepta-2,4-diene-1,7-dioate isomerase"/>
    <property type="match status" value="1"/>
</dbReference>
<dbReference type="PANTHER" id="PTHR42796">
    <property type="entry name" value="FUMARYLACETOACETATE HYDROLASE DOMAIN-CONTAINING PROTEIN 2A-RELATED"/>
    <property type="match status" value="1"/>
</dbReference>
<dbReference type="KEGG" id="cuh:BJN34_30470"/>
<evidence type="ECO:0000256" key="4">
    <source>
        <dbReference type="ARBA" id="ARBA00022801"/>
    </source>
</evidence>
<dbReference type="GO" id="GO:0046872">
    <property type="term" value="F:metal ion binding"/>
    <property type="evidence" value="ECO:0007669"/>
    <property type="project" value="UniProtKB-KW"/>
</dbReference>
<gene>
    <name evidence="6" type="ORF">BJN34_30470</name>
</gene>
<comment type="similarity">
    <text evidence="2">Belongs to the FAH family.</text>
</comment>
<dbReference type="PANTHER" id="PTHR42796:SF4">
    <property type="entry name" value="FUMARYLACETOACETATE HYDROLASE DOMAIN-CONTAINING PROTEIN 2A"/>
    <property type="match status" value="1"/>
</dbReference>
<keyword evidence="3" id="KW-0479">Metal-binding</keyword>
<keyword evidence="4 6" id="KW-0378">Hydrolase</keyword>
<evidence type="ECO:0000256" key="3">
    <source>
        <dbReference type="ARBA" id="ARBA00022723"/>
    </source>
</evidence>
<dbReference type="InterPro" id="IPR036663">
    <property type="entry name" value="Fumarylacetoacetase_C_sf"/>
</dbReference>
<feature type="domain" description="Fumarylacetoacetase-like C-terminal" evidence="5">
    <location>
        <begin position="73"/>
        <end position="282"/>
    </location>
</feature>
<dbReference type="InterPro" id="IPR051121">
    <property type="entry name" value="FAH"/>
</dbReference>
<dbReference type="Gene3D" id="3.90.850.10">
    <property type="entry name" value="Fumarylacetoacetase-like, C-terminal domain"/>
    <property type="match status" value="1"/>
</dbReference>
<dbReference type="InterPro" id="IPR011234">
    <property type="entry name" value="Fumarylacetoacetase-like_C"/>
</dbReference>
<name>A0A1U9V0M4_CUPNE</name>
<dbReference type="EMBL" id="CP017758">
    <property type="protein sequence ID" value="AQV98197.1"/>
    <property type="molecule type" value="Genomic_DNA"/>
</dbReference>
<protein>
    <submittedName>
        <fullName evidence="6">FAA hydrolase family protein</fullName>
    </submittedName>
</protein>
<dbReference type="Pfam" id="PF01557">
    <property type="entry name" value="FAA_hydrolase"/>
    <property type="match status" value="1"/>
</dbReference>
<comment type="cofactor">
    <cofactor evidence="1">
        <name>Mg(2+)</name>
        <dbReference type="ChEBI" id="CHEBI:18420"/>
    </cofactor>
</comment>